<evidence type="ECO:0000313" key="5">
    <source>
        <dbReference type="EMBL" id="AHE98995.1"/>
    </source>
</evidence>
<dbReference type="InterPro" id="IPR012337">
    <property type="entry name" value="RNaseH-like_sf"/>
</dbReference>
<dbReference type="EMBL" id="CP007029">
    <property type="protein sequence ID" value="AHE98995.1"/>
    <property type="molecule type" value="Genomic_DNA"/>
</dbReference>
<dbReference type="Proteomes" id="UP000005289">
    <property type="component" value="Chromosome"/>
</dbReference>
<evidence type="ECO:0000256" key="1">
    <source>
        <dbReference type="ARBA" id="ARBA00022722"/>
    </source>
</evidence>
<dbReference type="SMART" id="SM00479">
    <property type="entry name" value="EXOIII"/>
    <property type="match status" value="1"/>
</dbReference>
<dbReference type="GO" id="GO:0006259">
    <property type="term" value="P:DNA metabolic process"/>
    <property type="evidence" value="ECO:0007669"/>
    <property type="project" value="UniProtKB-ARBA"/>
</dbReference>
<keyword evidence="3" id="KW-0269">Exonuclease</keyword>
<evidence type="ECO:0000313" key="6">
    <source>
        <dbReference type="Proteomes" id="UP000005289"/>
    </source>
</evidence>
<dbReference type="HOGENOM" id="CLU_047806_9_0_6"/>
<dbReference type="PANTHER" id="PTHR30231:SF4">
    <property type="entry name" value="PROTEIN NEN2"/>
    <property type="match status" value="1"/>
</dbReference>
<sequence length="235" mass="26129">MIRPGPWLFCWRRRRLALRLPDVPLRAYLHRKMPRLCSDCRDTPFLAVDLETTGLNPARDQILSIGWVAMDGLTIRLETARQTWVRPSQAIPEASAVIHHITDDQAARGGSLGSALTLLLQALAGRVMLAHHAAVELGFLDRACVSEYGHPCLIPTVDTLRLAQEQLARRQEAIRSDGLRLAALREQFNLPPYRSHDALSDALAAAELFCAQVSHRAGDGPLPLQRVLHRPGALW</sequence>
<dbReference type="InterPro" id="IPR013520">
    <property type="entry name" value="Ribonucl_H"/>
</dbReference>
<reference evidence="5 6" key="1">
    <citation type="submission" date="2013-12" db="EMBL/GenBank/DDBJ databases">
        <authorList>
            <consortium name="DOE Joint Genome Institute"/>
            <person name="Muyzer G."/>
            <person name="Huntemann M."/>
            <person name="Han J."/>
            <person name="Chen A."/>
            <person name="Kyrpides N."/>
            <person name="Mavromatis K."/>
            <person name="Markowitz V."/>
            <person name="Palaniappan K."/>
            <person name="Ivanova N."/>
            <person name="Schaumberg A."/>
            <person name="Pati A."/>
            <person name="Liolios K."/>
            <person name="Nordberg H.P."/>
            <person name="Cantor M.N."/>
            <person name="Hua S.X."/>
            <person name="Woyke T."/>
        </authorList>
    </citation>
    <scope>NUCLEOTIDE SEQUENCE [LARGE SCALE GENOMIC DNA]</scope>
    <source>
        <strain evidence="5 6">ARh 1</strain>
    </source>
</reference>
<dbReference type="AlphaFoldDB" id="W0DQ43"/>
<dbReference type="GO" id="GO:0003676">
    <property type="term" value="F:nucleic acid binding"/>
    <property type="evidence" value="ECO:0007669"/>
    <property type="project" value="InterPro"/>
</dbReference>
<proteinExistence type="predicted"/>
<dbReference type="PANTHER" id="PTHR30231">
    <property type="entry name" value="DNA POLYMERASE III SUBUNIT EPSILON"/>
    <property type="match status" value="1"/>
</dbReference>
<protein>
    <submittedName>
        <fullName evidence="5">DNA polymerase III</fullName>
    </submittedName>
</protein>
<keyword evidence="1" id="KW-0540">Nuclease</keyword>
<accession>W0DQ43</accession>
<keyword evidence="2" id="KW-0378">Hydrolase</keyword>
<dbReference type="RefSeq" id="WP_006748464.1">
    <property type="nucleotide sequence ID" value="NZ_CP007029.1"/>
</dbReference>
<dbReference type="Gene3D" id="3.30.420.10">
    <property type="entry name" value="Ribonuclease H-like superfamily/Ribonuclease H"/>
    <property type="match status" value="1"/>
</dbReference>
<feature type="domain" description="Exonuclease" evidence="4">
    <location>
        <begin position="44"/>
        <end position="218"/>
    </location>
</feature>
<evidence type="ECO:0000256" key="3">
    <source>
        <dbReference type="ARBA" id="ARBA00022839"/>
    </source>
</evidence>
<dbReference type="KEGG" id="tti:THITH_12855"/>
<dbReference type="CDD" id="cd06127">
    <property type="entry name" value="DEDDh"/>
    <property type="match status" value="1"/>
</dbReference>
<dbReference type="Pfam" id="PF00929">
    <property type="entry name" value="RNase_T"/>
    <property type="match status" value="1"/>
</dbReference>
<dbReference type="SUPFAM" id="SSF53098">
    <property type="entry name" value="Ribonuclease H-like"/>
    <property type="match status" value="1"/>
</dbReference>
<dbReference type="InterPro" id="IPR036397">
    <property type="entry name" value="RNaseH_sf"/>
</dbReference>
<evidence type="ECO:0000259" key="4">
    <source>
        <dbReference type="SMART" id="SM00479"/>
    </source>
</evidence>
<dbReference type="GO" id="GO:0005829">
    <property type="term" value="C:cytosol"/>
    <property type="evidence" value="ECO:0007669"/>
    <property type="project" value="TreeGrafter"/>
</dbReference>
<organism evidence="5 6">
    <name type="scientific">Thioalkalivibrio paradoxus ARh 1</name>
    <dbReference type="NCBI Taxonomy" id="713585"/>
    <lineage>
        <taxon>Bacteria</taxon>
        <taxon>Pseudomonadati</taxon>
        <taxon>Pseudomonadota</taxon>
        <taxon>Gammaproteobacteria</taxon>
        <taxon>Chromatiales</taxon>
        <taxon>Ectothiorhodospiraceae</taxon>
        <taxon>Thioalkalivibrio</taxon>
    </lineage>
</organism>
<gene>
    <name evidence="5" type="ORF">THITH_12855</name>
</gene>
<dbReference type="STRING" id="713585.THITH_12855"/>
<dbReference type="OrthoDB" id="5497329at2"/>
<name>W0DQ43_9GAMM</name>
<keyword evidence="6" id="KW-1185">Reference proteome</keyword>
<evidence type="ECO:0000256" key="2">
    <source>
        <dbReference type="ARBA" id="ARBA00022801"/>
    </source>
</evidence>
<dbReference type="GO" id="GO:0008408">
    <property type="term" value="F:3'-5' exonuclease activity"/>
    <property type="evidence" value="ECO:0007669"/>
    <property type="project" value="TreeGrafter"/>
</dbReference>